<feature type="compositionally biased region" description="Low complexity" evidence="2">
    <location>
        <begin position="142"/>
        <end position="151"/>
    </location>
</feature>
<sequence>MMRTHRLGEVQTQIGRDVAALRLDVAAGEERSAAALAAATGELRRGFADGRAAQERQEAALEALSRELEATAGRVAAQAEELAAVRKAVELDDAVQSILDNAGGVRGSREPGAGDAVGAAAATAQGRELTSVDGAPAAVPAARAAGAAPQGGAPPGEHLRGLPPCDVRRMAALAGPLLPASVVGHSRVLGDEAAVMRLHSALSALFRARTDPRVHPLARAVTSPAVLPACLPLAVSTMSEGADGADGGGDGAEDVYIELQLQPPARVTAVSFRYPPYGTWDTKSALQGLSVTLHEEEAPLADGGGAAGADSPQHQARAALMARRVSLQPLAGMECQHVRVPAPPAAAETAAAAAAGASGGGAGGDVAAAPSLSLPLVHRVTLHITRNFGNSRYACVPRVLLHGTGSEA</sequence>
<gene>
    <name evidence="3" type="ORF">GPECTOR_75g737</name>
</gene>
<dbReference type="Proteomes" id="UP000075714">
    <property type="component" value="Unassembled WGS sequence"/>
</dbReference>
<keyword evidence="1" id="KW-0175">Coiled coil</keyword>
<evidence type="ECO:0000313" key="3">
    <source>
        <dbReference type="EMBL" id="KXZ44013.1"/>
    </source>
</evidence>
<proteinExistence type="predicted"/>
<reference evidence="4" key="1">
    <citation type="journal article" date="2016" name="Nat. Commun.">
        <title>The Gonium pectorale genome demonstrates co-option of cell cycle regulation during the evolution of multicellularity.</title>
        <authorList>
            <person name="Hanschen E.R."/>
            <person name="Marriage T.N."/>
            <person name="Ferris P.J."/>
            <person name="Hamaji T."/>
            <person name="Toyoda A."/>
            <person name="Fujiyama A."/>
            <person name="Neme R."/>
            <person name="Noguchi H."/>
            <person name="Minakuchi Y."/>
            <person name="Suzuki M."/>
            <person name="Kawai-Toyooka H."/>
            <person name="Smith D.R."/>
            <person name="Sparks H."/>
            <person name="Anderson J."/>
            <person name="Bakaric R."/>
            <person name="Luria V."/>
            <person name="Karger A."/>
            <person name="Kirschner M.W."/>
            <person name="Durand P.M."/>
            <person name="Michod R.E."/>
            <person name="Nozaki H."/>
            <person name="Olson B.J."/>
        </authorList>
    </citation>
    <scope>NUCLEOTIDE SEQUENCE [LARGE SCALE GENOMIC DNA]</scope>
    <source>
        <strain evidence="4">NIES-2863</strain>
    </source>
</reference>
<protein>
    <recommendedName>
        <fullName evidence="5">SUN domain-containing protein</fullName>
    </recommendedName>
</protein>
<evidence type="ECO:0000313" key="4">
    <source>
        <dbReference type="Proteomes" id="UP000075714"/>
    </source>
</evidence>
<dbReference type="EMBL" id="LSYV01000076">
    <property type="protein sequence ID" value="KXZ44013.1"/>
    <property type="molecule type" value="Genomic_DNA"/>
</dbReference>
<accession>A0A150G2G6</accession>
<name>A0A150G2G6_GONPE</name>
<feature type="region of interest" description="Disordered" evidence="2">
    <location>
        <begin position="142"/>
        <end position="162"/>
    </location>
</feature>
<dbReference type="AlphaFoldDB" id="A0A150G2G6"/>
<comment type="caution">
    <text evidence="3">The sequence shown here is derived from an EMBL/GenBank/DDBJ whole genome shotgun (WGS) entry which is preliminary data.</text>
</comment>
<organism evidence="3 4">
    <name type="scientific">Gonium pectorale</name>
    <name type="common">Green alga</name>
    <dbReference type="NCBI Taxonomy" id="33097"/>
    <lineage>
        <taxon>Eukaryota</taxon>
        <taxon>Viridiplantae</taxon>
        <taxon>Chlorophyta</taxon>
        <taxon>core chlorophytes</taxon>
        <taxon>Chlorophyceae</taxon>
        <taxon>CS clade</taxon>
        <taxon>Chlamydomonadales</taxon>
        <taxon>Volvocaceae</taxon>
        <taxon>Gonium</taxon>
    </lineage>
</organism>
<evidence type="ECO:0000256" key="2">
    <source>
        <dbReference type="SAM" id="MobiDB-lite"/>
    </source>
</evidence>
<dbReference type="OrthoDB" id="552020at2759"/>
<evidence type="ECO:0008006" key="5">
    <source>
        <dbReference type="Google" id="ProtNLM"/>
    </source>
</evidence>
<keyword evidence="4" id="KW-1185">Reference proteome</keyword>
<feature type="coiled-coil region" evidence="1">
    <location>
        <begin position="51"/>
        <end position="81"/>
    </location>
</feature>
<evidence type="ECO:0000256" key="1">
    <source>
        <dbReference type="SAM" id="Coils"/>
    </source>
</evidence>